<evidence type="ECO:0000313" key="1">
    <source>
        <dbReference type="EMBL" id="KAF4969194.1"/>
    </source>
</evidence>
<reference evidence="1" key="1">
    <citation type="journal article" date="2020" name="BMC Genomics">
        <title>Correction to: Identification and distribution of gene clusters required for synthesis of sphingolipid metabolism inhibitors in diverse species of the filamentous fungus Fusarium.</title>
        <authorList>
            <person name="Kim H.S."/>
            <person name="Lohmar J.M."/>
            <person name="Busman M."/>
            <person name="Brown D.W."/>
            <person name="Naumann T.A."/>
            <person name="Divon H.H."/>
            <person name="Lysoe E."/>
            <person name="Uhlig S."/>
            <person name="Proctor R.H."/>
        </authorList>
    </citation>
    <scope>NUCLEOTIDE SEQUENCE</scope>
    <source>
        <strain evidence="1">NRRL 20472</strain>
    </source>
</reference>
<accession>A0A8H4U3Z1</accession>
<reference evidence="1" key="2">
    <citation type="submission" date="2020-05" db="EMBL/GenBank/DDBJ databases">
        <authorList>
            <person name="Kim H.-S."/>
            <person name="Proctor R.H."/>
            <person name="Brown D.W."/>
        </authorList>
    </citation>
    <scope>NUCLEOTIDE SEQUENCE</scope>
    <source>
        <strain evidence="1">NRRL 20472</strain>
    </source>
</reference>
<name>A0A8H4U3Z1_9HYPO</name>
<proteinExistence type="predicted"/>
<keyword evidence="2" id="KW-1185">Reference proteome</keyword>
<protein>
    <submittedName>
        <fullName evidence="1">Uncharacterized protein</fullName>
    </submittedName>
</protein>
<dbReference type="OrthoDB" id="4997951at2759"/>
<evidence type="ECO:0000313" key="2">
    <source>
        <dbReference type="Proteomes" id="UP000622797"/>
    </source>
</evidence>
<dbReference type="AlphaFoldDB" id="A0A8H4U3Z1"/>
<sequence length="740" mass="84199">MSLSPMHAPVDISVGDRTVHAKDMLAVRTKGACTINIKDSNNNTITAEIPKGTPGYLIQNEGNQSFVELVKRTGEIGRCRVPTDILEIGVRNSELKIMLPRLQAANAAATISNSRAQSPAGKAILAMWEDIQKNKDLLKQHGLRTDVYDAILNDETQKRTALNAILASFTSDAWEALNTPELPVRNLYRLRKIDPNYPHLKNNEALIYLRLYTNNLQSNSFAKYVGRTIREYPHQRQLEHEEMLNNSSMPGTHYLEARKYQARHAIPIMILKSVRGEVVPMAEMTLCSLLRSWNPRVLGLTQQGLSAEALAATLPHRLLMTALGKITSDALHRVKFPSFAGTGCNWGCLLQEAKLERRQWTKYRVTAKDGRGMSVFRCHSHAALYSSGGTRVLGMQLSFLGGFKRSADGRKQWEGFVIRGKLNHLPGMRPNLPLIVSIELMEDGKPHVDPWFRHPYHGAWDNSPELHSFSVKVEWVDEATRTWYRTSIQHQKILGSIPNAPVTVTPPWRKATMILQFLHNRKYRNPPSYLQESYHPNIRQMNYDHLQQVISFSQIAETDTNPPSQVSFQHNYQELLKAIQNEWPEATIGRKPPADWFHRYGQGPKDTACIICRIGANMFASETHGCRNRQAFAVAPNEPHADMIREGSCNACWRFWRRPCLWVQLDFGRVEGEPYNHQYPKYPPAYRGIGPSYYYQPTATRIQAPISLENYCNILEDEKQEDIDNENLLSELSEGEADED</sequence>
<comment type="caution">
    <text evidence="1">The sequence shown here is derived from an EMBL/GenBank/DDBJ whole genome shotgun (WGS) entry which is preliminary data.</text>
</comment>
<organism evidence="1 2">
    <name type="scientific">Fusarium sarcochroum</name>
    <dbReference type="NCBI Taxonomy" id="1208366"/>
    <lineage>
        <taxon>Eukaryota</taxon>
        <taxon>Fungi</taxon>
        <taxon>Dikarya</taxon>
        <taxon>Ascomycota</taxon>
        <taxon>Pezizomycotina</taxon>
        <taxon>Sordariomycetes</taxon>
        <taxon>Hypocreomycetidae</taxon>
        <taxon>Hypocreales</taxon>
        <taxon>Nectriaceae</taxon>
        <taxon>Fusarium</taxon>
        <taxon>Fusarium lateritium species complex</taxon>
    </lineage>
</organism>
<dbReference type="EMBL" id="JABEXW010000171">
    <property type="protein sequence ID" value="KAF4969194.1"/>
    <property type="molecule type" value="Genomic_DNA"/>
</dbReference>
<dbReference type="Proteomes" id="UP000622797">
    <property type="component" value="Unassembled WGS sequence"/>
</dbReference>
<gene>
    <name evidence="1" type="ORF">FSARC_3570</name>
</gene>